<protein>
    <submittedName>
        <fullName evidence="1">Short-chain dehydrogenase</fullName>
    </submittedName>
</protein>
<accession>A0A4V5TQE2</accession>
<evidence type="ECO:0000313" key="2">
    <source>
        <dbReference type="Proteomes" id="UP000305222"/>
    </source>
</evidence>
<dbReference type="Proteomes" id="UP000305222">
    <property type="component" value="Unassembled WGS sequence"/>
</dbReference>
<dbReference type="AlphaFoldDB" id="A0A4V5TQE2"/>
<organism evidence="1 2">
    <name type="scientific">Bacillus wiedmannii</name>
    <dbReference type="NCBI Taxonomy" id="1890302"/>
    <lineage>
        <taxon>Bacteria</taxon>
        <taxon>Bacillati</taxon>
        <taxon>Bacillota</taxon>
        <taxon>Bacilli</taxon>
        <taxon>Bacillales</taxon>
        <taxon>Bacillaceae</taxon>
        <taxon>Bacillus</taxon>
        <taxon>Bacillus cereus group</taxon>
    </lineage>
</organism>
<comment type="caution">
    <text evidence="1">The sequence shown here is derived from an EMBL/GenBank/DDBJ whole genome shotgun (WGS) entry which is preliminary data.</text>
</comment>
<evidence type="ECO:0000313" key="1">
    <source>
        <dbReference type="EMBL" id="TKI82643.1"/>
    </source>
</evidence>
<gene>
    <name evidence="1" type="ORF">FC699_32790</name>
</gene>
<dbReference type="EMBL" id="SZON01002980">
    <property type="protein sequence ID" value="TKI82643.1"/>
    <property type="molecule type" value="Genomic_DNA"/>
</dbReference>
<name>A0A4V5TQE2_9BACI</name>
<proteinExistence type="predicted"/>
<sequence>ANMTPAEGAKNIYDWLIDSNEDVSGKFIEPGIGELKW</sequence>
<feature type="non-terminal residue" evidence="1">
    <location>
        <position position="1"/>
    </location>
</feature>
<reference evidence="1 2" key="1">
    <citation type="journal article" date="2019" name="Environ. Microbiol.">
        <title>An active ?-lactamase is a part of an orchestrated cell wall stress resistance network of Bacillus subtilis and related rhizosphere species.</title>
        <authorList>
            <person name="Bucher T."/>
            <person name="Keren-Paz A."/>
            <person name="Hausser J."/>
            <person name="Olender T."/>
            <person name="Cytryn E."/>
            <person name="Kolodkin-Gal I."/>
        </authorList>
    </citation>
    <scope>NUCLEOTIDE SEQUENCE [LARGE SCALE GENOMIC DNA]</scope>
    <source>
        <strain evidence="1 2">I5</strain>
    </source>
</reference>